<reference evidence="1 2" key="1">
    <citation type="journal article" date="2011" name="J. Bacteriol.">
        <title>Genome Sequence of Lactobacillus ruminis SPM0211, Isolated from a Fecal Sample from a Healthy Korean.</title>
        <authorList>
            <person name="Lee S."/>
            <person name="Cho Y.J."/>
            <person name="Lee A.H."/>
            <person name="Chun J."/>
            <person name="Ha N.J."/>
            <person name="Ko G."/>
        </authorList>
    </citation>
    <scope>NUCLEOTIDE SEQUENCE [LARGE SCALE GENOMIC DNA]</scope>
    <source>
        <strain evidence="1 2">SPM0211</strain>
    </source>
</reference>
<proteinExistence type="predicted"/>
<evidence type="ECO:0000313" key="1">
    <source>
        <dbReference type="EMBL" id="EGM50421.1"/>
    </source>
</evidence>
<dbReference type="AlphaFoldDB" id="F7R2Z6"/>
<gene>
    <name evidence="1" type="ORF">LRU_02103</name>
</gene>
<comment type="caution">
    <text evidence="1">The sequence shown here is derived from an EMBL/GenBank/DDBJ whole genome shotgun (WGS) entry which is preliminary data.</text>
</comment>
<organism evidence="1 2">
    <name type="scientific">Ligilactobacillus ruminis SPM0211</name>
    <dbReference type="NCBI Taxonomy" id="1040964"/>
    <lineage>
        <taxon>Bacteria</taxon>
        <taxon>Bacillati</taxon>
        <taxon>Bacillota</taxon>
        <taxon>Bacilli</taxon>
        <taxon>Lactobacillales</taxon>
        <taxon>Lactobacillaceae</taxon>
        <taxon>Ligilactobacillus</taxon>
    </lineage>
</organism>
<protein>
    <submittedName>
        <fullName evidence="1">Uncharacterized protein</fullName>
    </submittedName>
</protein>
<dbReference type="Proteomes" id="UP000002971">
    <property type="component" value="Unassembled WGS sequence"/>
</dbReference>
<dbReference type="EMBL" id="AFOJ01000007">
    <property type="protein sequence ID" value="EGM50421.1"/>
    <property type="molecule type" value="Genomic_DNA"/>
</dbReference>
<evidence type="ECO:0000313" key="2">
    <source>
        <dbReference type="Proteomes" id="UP000002971"/>
    </source>
</evidence>
<name>F7R2Z6_9LACO</name>
<accession>F7R2Z6</accession>
<sequence length="84" mass="9823">MEIGYLYFDAKDYLFIQKKFPELYNLFEQYVDRRSNEIRLAVTDKSCDYLDNKVLLAITESAAYTPDGNPTDNAVKLETIWDKA</sequence>